<organism evidence="2 3">
    <name type="scientific">Drosophila suzukii</name>
    <name type="common">Spotted-wing drosophila fruit fly</name>
    <dbReference type="NCBI Taxonomy" id="28584"/>
    <lineage>
        <taxon>Eukaryota</taxon>
        <taxon>Metazoa</taxon>
        <taxon>Ecdysozoa</taxon>
        <taxon>Arthropoda</taxon>
        <taxon>Hexapoda</taxon>
        <taxon>Insecta</taxon>
        <taxon>Pterygota</taxon>
        <taxon>Neoptera</taxon>
        <taxon>Endopterygota</taxon>
        <taxon>Diptera</taxon>
        <taxon>Brachycera</taxon>
        <taxon>Muscomorpha</taxon>
        <taxon>Ephydroidea</taxon>
        <taxon>Drosophilidae</taxon>
        <taxon>Drosophila</taxon>
        <taxon>Sophophora</taxon>
    </lineage>
</organism>
<keyword evidence="2" id="KW-1185">Reference proteome</keyword>
<dbReference type="GeneID" id="108015395"/>
<sequence>MKGKREPQSQNLLQSTRGLGFFHKQSELMIMLPEVPKLRNIFDLFVVNGNGTGAESGAGAETEAGAEGLDPAASIELSDVADCLRTMGLSPSDHWLATRLAEHLRRREATGPVGAAFSQRASFELVLTLYCQMADEDEGPSAEDALQVLRSRDPRGTGVLPYSELRHMLTTMGDRLDEAEVFSLLHCASDIAGNVHYEHLVHQVFAKDEQAEERLLQARLYLQAVGRNAIDMDMVKRDEFIDALRRSDPMRSGFIEPKRLLELLNRNEERFTDEELQLLTQGMEDTKCERGINYRRFLQFIMNE</sequence>
<dbReference type="InterPro" id="IPR050230">
    <property type="entry name" value="CALM/Myosin/TropC-like"/>
</dbReference>
<evidence type="ECO:0000259" key="1">
    <source>
        <dbReference type="PROSITE" id="PS50222"/>
    </source>
</evidence>
<dbReference type="SUPFAM" id="SSF47473">
    <property type="entry name" value="EF-hand"/>
    <property type="match status" value="2"/>
</dbReference>
<protein>
    <recommendedName>
        <fullName evidence="1">EF-hand domain-containing protein</fullName>
    </recommendedName>
</protein>
<dbReference type="PROSITE" id="PS50222">
    <property type="entry name" value="EF_HAND_2"/>
    <property type="match status" value="1"/>
</dbReference>
<dbReference type="Proteomes" id="UP001652628">
    <property type="component" value="Chromosome X"/>
</dbReference>
<evidence type="ECO:0000313" key="3">
    <source>
        <dbReference type="RefSeq" id="XP_016937303.3"/>
    </source>
</evidence>
<proteinExistence type="predicted"/>
<dbReference type="Gene3D" id="1.10.238.10">
    <property type="entry name" value="EF-hand"/>
    <property type="match status" value="2"/>
</dbReference>
<accession>A0AB39ZK48</accession>
<dbReference type="InterPro" id="IPR002048">
    <property type="entry name" value="EF_hand_dom"/>
</dbReference>
<evidence type="ECO:0000313" key="2">
    <source>
        <dbReference type="Proteomes" id="UP001652628"/>
    </source>
</evidence>
<dbReference type="GO" id="GO:0016460">
    <property type="term" value="C:myosin II complex"/>
    <property type="evidence" value="ECO:0007669"/>
    <property type="project" value="TreeGrafter"/>
</dbReference>
<reference evidence="3" key="1">
    <citation type="submission" date="2025-08" db="UniProtKB">
        <authorList>
            <consortium name="RefSeq"/>
        </authorList>
    </citation>
    <scope>IDENTIFICATION</scope>
</reference>
<dbReference type="GO" id="GO:0005509">
    <property type="term" value="F:calcium ion binding"/>
    <property type="evidence" value="ECO:0007669"/>
    <property type="project" value="InterPro"/>
</dbReference>
<name>A0AB39ZK48_DROSZ</name>
<dbReference type="AlphaFoldDB" id="A0AB39ZK48"/>
<dbReference type="PANTHER" id="PTHR23048:SF49">
    <property type="entry name" value="FI08416P-RELATED"/>
    <property type="match status" value="1"/>
</dbReference>
<dbReference type="GO" id="GO:0032036">
    <property type="term" value="F:myosin heavy chain binding"/>
    <property type="evidence" value="ECO:0007669"/>
    <property type="project" value="TreeGrafter"/>
</dbReference>
<dbReference type="InterPro" id="IPR011992">
    <property type="entry name" value="EF-hand-dom_pair"/>
</dbReference>
<feature type="domain" description="EF-hand" evidence="1">
    <location>
        <begin position="140"/>
        <end position="175"/>
    </location>
</feature>
<dbReference type="RefSeq" id="XP_016937303.3">
    <property type="nucleotide sequence ID" value="XM_017081814.4"/>
</dbReference>
<gene>
    <name evidence="3" type="primary">LOC108015395</name>
</gene>
<dbReference type="PANTHER" id="PTHR23048">
    <property type="entry name" value="MYOSIN LIGHT CHAIN 1, 3"/>
    <property type="match status" value="1"/>
</dbReference>